<gene>
    <name evidence="3" type="ORF">MATL_G00058300</name>
</gene>
<dbReference type="Proteomes" id="UP001046870">
    <property type="component" value="Chromosome 4"/>
</dbReference>
<feature type="compositionally biased region" description="Polar residues" evidence="2">
    <location>
        <begin position="681"/>
        <end position="694"/>
    </location>
</feature>
<keyword evidence="4" id="KW-1185">Reference proteome</keyword>
<name>A0A9D3TH81_MEGAT</name>
<feature type="compositionally biased region" description="Polar residues" evidence="2">
    <location>
        <begin position="717"/>
        <end position="727"/>
    </location>
</feature>
<dbReference type="AlphaFoldDB" id="A0A9D3TH81"/>
<feature type="region of interest" description="Disordered" evidence="2">
    <location>
        <begin position="624"/>
        <end position="727"/>
    </location>
</feature>
<comment type="caution">
    <text evidence="3">The sequence shown here is derived from an EMBL/GenBank/DDBJ whole genome shotgun (WGS) entry which is preliminary data.</text>
</comment>
<proteinExistence type="predicted"/>
<feature type="compositionally biased region" description="Polar residues" evidence="2">
    <location>
        <begin position="167"/>
        <end position="197"/>
    </location>
</feature>
<evidence type="ECO:0000256" key="2">
    <source>
        <dbReference type="SAM" id="MobiDB-lite"/>
    </source>
</evidence>
<feature type="compositionally biased region" description="Basic residues" evidence="2">
    <location>
        <begin position="707"/>
        <end position="716"/>
    </location>
</feature>
<evidence type="ECO:0008006" key="5">
    <source>
        <dbReference type="Google" id="ProtNLM"/>
    </source>
</evidence>
<dbReference type="SUPFAM" id="SSF57997">
    <property type="entry name" value="Tropomyosin"/>
    <property type="match status" value="1"/>
</dbReference>
<dbReference type="SUPFAM" id="SSF90257">
    <property type="entry name" value="Myosin rod fragments"/>
    <property type="match status" value="1"/>
</dbReference>
<dbReference type="EMBL" id="JAFDVH010000004">
    <property type="protein sequence ID" value="KAG7480626.1"/>
    <property type="molecule type" value="Genomic_DNA"/>
</dbReference>
<evidence type="ECO:0000313" key="3">
    <source>
        <dbReference type="EMBL" id="KAG7480626.1"/>
    </source>
</evidence>
<keyword evidence="1" id="KW-0175">Coiled coil</keyword>
<dbReference type="InterPro" id="IPR029681">
    <property type="entry name" value="CCDC157"/>
</dbReference>
<sequence length="727" mass="80849">MTHILGRQDCVESLRRDLTDLQGAVLNVFSRTGPVRFPSWKFPDKLSCNLDLVALLEQYDFVDGEEEFNQHSHIVLLELVIDRLMLLLQSFNAHAELMMGGHRSSPQTRQAAPSVSIGLVVKRYWNNLAQLSSFWHPPQQGKPREIQEAPAERTVKQLKANSKVKTRSPSASSVQSTRSNLSHRSASSTPHLSSQGAGSDAPPRAANIAADTRTVSSQTLNSSLVPCDACTKVQSSLRGVSDALVELCQSQGLPSSLVCFLDAVDGTLGVGRLSATDLAQWAEEQTRDLGRVGKHLAKMRGTVQPLRESLIALEAARDELRARLERAEEQLEREAAGHRADVQRLELRLQEAQSQRQEAVNRQKGEQEELMRSVASLEERNSKLQEQLSLQLENVRILESIKDGLTQELKARQVDQDAFRELEERNKTLETQFSANQILLDKECAKYQSACRQQESMQVKQKALLEQVDILDQECTELQKQLEEGQEGKEELQKKLAQMSEEKNELTTQLKQQKGQMAELQKQKQGLESRVEELQGSVTQLQEEVQELVQRVRLLVAFPELSPAGNAQPQSTGDVLKDMEQQLKANCVRIRVLEQENATLCSSLGKLKERAQLRDLRVISPQQMGLLSKPRDNAGNLGTNSKASNGKGQRAPGVGDGTAGGKAAEDMGPWEQGSLVPPSIYSDTPSKTLSQQTLALPLDLEKDTPKPHPKMPRNIRSRTTGMQPKRK</sequence>
<feature type="coiled-coil region" evidence="1">
    <location>
        <begin position="310"/>
        <end position="432"/>
    </location>
</feature>
<reference evidence="3" key="1">
    <citation type="submission" date="2021-01" db="EMBL/GenBank/DDBJ databases">
        <authorList>
            <person name="Zahm M."/>
            <person name="Roques C."/>
            <person name="Cabau C."/>
            <person name="Klopp C."/>
            <person name="Donnadieu C."/>
            <person name="Jouanno E."/>
            <person name="Lampietro C."/>
            <person name="Louis A."/>
            <person name="Herpin A."/>
            <person name="Echchiki A."/>
            <person name="Berthelot C."/>
            <person name="Parey E."/>
            <person name="Roest-Crollius H."/>
            <person name="Braasch I."/>
            <person name="Postlethwait J."/>
            <person name="Bobe J."/>
            <person name="Montfort J."/>
            <person name="Bouchez O."/>
            <person name="Begum T."/>
            <person name="Mejri S."/>
            <person name="Adams A."/>
            <person name="Chen W.-J."/>
            <person name="Guiguen Y."/>
        </authorList>
    </citation>
    <scope>NUCLEOTIDE SEQUENCE</scope>
    <source>
        <strain evidence="3">YG-15Mar2019-1</strain>
        <tissue evidence="3">Brain</tissue>
    </source>
</reference>
<feature type="region of interest" description="Disordered" evidence="2">
    <location>
        <begin position="157"/>
        <end position="204"/>
    </location>
</feature>
<dbReference type="OrthoDB" id="10051906at2759"/>
<organism evidence="3 4">
    <name type="scientific">Megalops atlanticus</name>
    <name type="common">Tarpon</name>
    <name type="synonym">Clupea gigantea</name>
    <dbReference type="NCBI Taxonomy" id="7932"/>
    <lineage>
        <taxon>Eukaryota</taxon>
        <taxon>Metazoa</taxon>
        <taxon>Chordata</taxon>
        <taxon>Craniata</taxon>
        <taxon>Vertebrata</taxon>
        <taxon>Euteleostomi</taxon>
        <taxon>Actinopterygii</taxon>
        <taxon>Neopterygii</taxon>
        <taxon>Teleostei</taxon>
        <taxon>Elopiformes</taxon>
        <taxon>Megalopidae</taxon>
        <taxon>Megalops</taxon>
    </lineage>
</organism>
<protein>
    <recommendedName>
        <fullName evidence="5">Coiled-coil domain-containing protein 157</fullName>
    </recommendedName>
</protein>
<feature type="compositionally biased region" description="Polar residues" evidence="2">
    <location>
        <begin position="636"/>
        <end position="647"/>
    </location>
</feature>
<evidence type="ECO:0000313" key="4">
    <source>
        <dbReference type="Proteomes" id="UP001046870"/>
    </source>
</evidence>
<dbReference type="PANTHER" id="PTHR43696">
    <property type="entry name" value="COILED-COIL DOMAIN-CONTAINING PROTEIN 157"/>
    <property type="match status" value="1"/>
</dbReference>
<dbReference type="PANTHER" id="PTHR43696:SF9">
    <property type="entry name" value="COILED-COIL DOMAIN-CONTAINING PROTEIN 157"/>
    <property type="match status" value="1"/>
</dbReference>
<dbReference type="Gene3D" id="1.20.5.340">
    <property type="match status" value="1"/>
</dbReference>
<evidence type="ECO:0000256" key="1">
    <source>
        <dbReference type="SAM" id="Coils"/>
    </source>
</evidence>
<feature type="coiled-coil region" evidence="1">
    <location>
        <begin position="461"/>
        <end position="551"/>
    </location>
</feature>
<accession>A0A9D3TH81</accession>